<feature type="region of interest" description="Disordered" evidence="2">
    <location>
        <begin position="22"/>
        <end position="50"/>
    </location>
</feature>
<comment type="caution">
    <text evidence="5">The sequence shown here is derived from an EMBL/GenBank/DDBJ whole genome shotgun (WGS) entry which is preliminary data.</text>
</comment>
<dbReference type="SUPFAM" id="SSF101874">
    <property type="entry name" value="YceI-like"/>
    <property type="match status" value="1"/>
</dbReference>
<evidence type="ECO:0000313" key="5">
    <source>
        <dbReference type="EMBL" id="MBP2018857.1"/>
    </source>
</evidence>
<evidence type="ECO:0000256" key="1">
    <source>
        <dbReference type="ARBA" id="ARBA00008812"/>
    </source>
</evidence>
<organism evidence="5 6">
    <name type="scientific">Symbiobacterium terraclitae</name>
    <dbReference type="NCBI Taxonomy" id="557451"/>
    <lineage>
        <taxon>Bacteria</taxon>
        <taxon>Bacillati</taxon>
        <taxon>Bacillota</taxon>
        <taxon>Clostridia</taxon>
        <taxon>Eubacteriales</taxon>
        <taxon>Symbiobacteriaceae</taxon>
        <taxon>Symbiobacterium</taxon>
    </lineage>
</organism>
<dbReference type="InterPro" id="IPR007372">
    <property type="entry name" value="Lipid/polyisoprenoid-bd_YceI"/>
</dbReference>
<protein>
    <submittedName>
        <fullName evidence="5">Polyisoprenoid-binding protein YceI</fullName>
    </submittedName>
</protein>
<dbReference type="Pfam" id="PF04264">
    <property type="entry name" value="YceI"/>
    <property type="match status" value="1"/>
</dbReference>
<accession>A0ABS4JTI7</accession>
<dbReference type="Proteomes" id="UP001519289">
    <property type="component" value="Unassembled WGS sequence"/>
</dbReference>
<evidence type="ECO:0000256" key="2">
    <source>
        <dbReference type="SAM" id="MobiDB-lite"/>
    </source>
</evidence>
<evidence type="ECO:0000313" key="6">
    <source>
        <dbReference type="Proteomes" id="UP001519289"/>
    </source>
</evidence>
<feature type="domain" description="Lipid/polyisoprenoid-binding YceI-like" evidence="4">
    <location>
        <begin position="53"/>
        <end position="221"/>
    </location>
</feature>
<dbReference type="PANTHER" id="PTHR34406:SF1">
    <property type="entry name" value="PROTEIN YCEI"/>
    <property type="match status" value="1"/>
</dbReference>
<name>A0ABS4JTI7_9FIRM</name>
<dbReference type="SMART" id="SM00867">
    <property type="entry name" value="YceI"/>
    <property type="match status" value="1"/>
</dbReference>
<dbReference type="PANTHER" id="PTHR34406">
    <property type="entry name" value="PROTEIN YCEI"/>
    <property type="match status" value="1"/>
</dbReference>
<feature type="compositionally biased region" description="Low complexity" evidence="2">
    <location>
        <begin position="25"/>
        <end position="43"/>
    </location>
</feature>
<dbReference type="Gene3D" id="2.40.128.110">
    <property type="entry name" value="Lipid/polyisoprenoid-binding, YceI-like"/>
    <property type="match status" value="1"/>
</dbReference>
<evidence type="ECO:0000259" key="4">
    <source>
        <dbReference type="SMART" id="SM00867"/>
    </source>
</evidence>
<dbReference type="InterPro" id="IPR036761">
    <property type="entry name" value="TTHA0802/YceI-like_sf"/>
</dbReference>
<feature type="chain" id="PRO_5046307210" evidence="3">
    <location>
        <begin position="21"/>
        <end position="224"/>
    </location>
</feature>
<comment type="similarity">
    <text evidence="1">Belongs to the UPF0312 family.</text>
</comment>
<dbReference type="EMBL" id="JAGGLG010000018">
    <property type="protein sequence ID" value="MBP2018857.1"/>
    <property type="molecule type" value="Genomic_DNA"/>
</dbReference>
<sequence length="224" mass="23046">MIACLALAALLVTGCARGPAGGGADKAAAAPPAASPGNSSPAANTPESAAGTAYQVVPDQSEAAYAVGETFLGQRRDVIAVGKTTAFFGSIVLDGGVIQPSTVEVDLTTLKSDQSRRDSQVQRVLDTRNHPRAIYRISGAEGNPVLAEGQEVPIKLQGTMTIKGTDKPLAFDGTAKLEGDTLTLTATATFDMTEFGVNPPNIANFVAVEDEVKLTVTFVGQKQG</sequence>
<evidence type="ECO:0000256" key="3">
    <source>
        <dbReference type="SAM" id="SignalP"/>
    </source>
</evidence>
<keyword evidence="6" id="KW-1185">Reference proteome</keyword>
<proteinExistence type="inferred from homology"/>
<dbReference type="RefSeq" id="WP_209466978.1">
    <property type="nucleotide sequence ID" value="NZ_JAGGLG010000018.1"/>
</dbReference>
<keyword evidence="3" id="KW-0732">Signal</keyword>
<reference evidence="5 6" key="1">
    <citation type="submission" date="2021-03" db="EMBL/GenBank/DDBJ databases">
        <title>Genomic Encyclopedia of Type Strains, Phase IV (KMG-IV): sequencing the most valuable type-strain genomes for metagenomic binning, comparative biology and taxonomic classification.</title>
        <authorList>
            <person name="Goeker M."/>
        </authorList>
    </citation>
    <scope>NUCLEOTIDE SEQUENCE [LARGE SCALE GENOMIC DNA]</scope>
    <source>
        <strain evidence="5 6">DSM 27138</strain>
    </source>
</reference>
<gene>
    <name evidence="5" type="ORF">J2Z79_002272</name>
</gene>
<feature type="signal peptide" evidence="3">
    <location>
        <begin position="1"/>
        <end position="20"/>
    </location>
</feature>